<protein>
    <submittedName>
        <fullName evidence="1">Uncharacterized protein</fullName>
    </submittedName>
</protein>
<evidence type="ECO:0000313" key="2">
    <source>
        <dbReference type="Proteomes" id="UP001153954"/>
    </source>
</evidence>
<reference evidence="1" key="1">
    <citation type="submission" date="2022-03" db="EMBL/GenBank/DDBJ databases">
        <authorList>
            <person name="Tunstrom K."/>
        </authorList>
    </citation>
    <scope>NUCLEOTIDE SEQUENCE</scope>
</reference>
<accession>A0AAU9TRY7</accession>
<sequence>MSRSRQEPPKRWNLTDVINYYLDDVEIAEGISKDDLQALHNPDTEFLKILRGALEYQGFNPKAILNEMIRRRNFFLAAKKLDMVWDLSNRDDEFKETPSSKPENLLHSNGPLVKDIEILIFMFLHRNNHIGKIIKKSLPGIATIFDPKEKFLPCSLKNRT</sequence>
<comment type="caution">
    <text evidence="1">The sequence shown here is derived from an EMBL/GenBank/DDBJ whole genome shotgun (WGS) entry which is preliminary data.</text>
</comment>
<dbReference type="Proteomes" id="UP001153954">
    <property type="component" value="Unassembled WGS sequence"/>
</dbReference>
<dbReference type="EMBL" id="CAKOGL010000007">
    <property type="protein sequence ID" value="CAH2088653.1"/>
    <property type="molecule type" value="Genomic_DNA"/>
</dbReference>
<proteinExistence type="predicted"/>
<organism evidence="1 2">
    <name type="scientific">Euphydryas editha</name>
    <name type="common">Edith's checkerspot</name>
    <dbReference type="NCBI Taxonomy" id="104508"/>
    <lineage>
        <taxon>Eukaryota</taxon>
        <taxon>Metazoa</taxon>
        <taxon>Ecdysozoa</taxon>
        <taxon>Arthropoda</taxon>
        <taxon>Hexapoda</taxon>
        <taxon>Insecta</taxon>
        <taxon>Pterygota</taxon>
        <taxon>Neoptera</taxon>
        <taxon>Endopterygota</taxon>
        <taxon>Lepidoptera</taxon>
        <taxon>Glossata</taxon>
        <taxon>Ditrysia</taxon>
        <taxon>Papilionoidea</taxon>
        <taxon>Nymphalidae</taxon>
        <taxon>Nymphalinae</taxon>
        <taxon>Euphydryas</taxon>
    </lineage>
</organism>
<gene>
    <name evidence="1" type="ORF">EEDITHA_LOCUS4795</name>
</gene>
<name>A0AAU9TRY7_EUPED</name>
<keyword evidence="2" id="KW-1185">Reference proteome</keyword>
<evidence type="ECO:0000313" key="1">
    <source>
        <dbReference type="EMBL" id="CAH2088653.1"/>
    </source>
</evidence>
<dbReference type="AlphaFoldDB" id="A0AAU9TRY7"/>